<evidence type="ECO:0000256" key="3">
    <source>
        <dbReference type="ARBA" id="ARBA00010551"/>
    </source>
</evidence>
<gene>
    <name evidence="13" type="ORF">AbraCBS73388_004918</name>
</gene>
<dbReference type="Gene3D" id="3.50.50.60">
    <property type="entry name" value="FAD/NAD(P)-binding domain"/>
    <property type="match status" value="1"/>
</dbReference>
<comment type="catalytic activity">
    <reaction evidence="10 11">
        <text>protoporphyrinogen IX + 3 O2 = protoporphyrin IX + 3 H2O2</text>
        <dbReference type="Rhea" id="RHEA:25576"/>
        <dbReference type="ChEBI" id="CHEBI:15379"/>
        <dbReference type="ChEBI" id="CHEBI:16240"/>
        <dbReference type="ChEBI" id="CHEBI:57306"/>
        <dbReference type="ChEBI" id="CHEBI:57307"/>
        <dbReference type="EC" id="1.3.3.4"/>
    </reaction>
</comment>
<evidence type="ECO:0000256" key="1">
    <source>
        <dbReference type="ARBA" id="ARBA00002600"/>
    </source>
</evidence>
<feature type="domain" description="Amine oxidase" evidence="12">
    <location>
        <begin position="43"/>
        <end position="572"/>
    </location>
</feature>
<evidence type="ECO:0000313" key="13">
    <source>
        <dbReference type="EMBL" id="GKZ19857.1"/>
    </source>
</evidence>
<dbReference type="AlphaFoldDB" id="A0A9W5YPU3"/>
<keyword evidence="5 11" id="KW-0285">Flavoprotein</keyword>
<evidence type="ECO:0000256" key="7">
    <source>
        <dbReference type="ARBA" id="ARBA00023002"/>
    </source>
</evidence>
<evidence type="ECO:0000313" key="14">
    <source>
        <dbReference type="Proteomes" id="UP001143548"/>
    </source>
</evidence>
<keyword evidence="6 11" id="KW-0274">FAD</keyword>
<dbReference type="InterPro" id="IPR050464">
    <property type="entry name" value="Zeta_carotene_desat/Oxidored"/>
</dbReference>
<comment type="pathway">
    <text evidence="2 11">Porphyrin-containing compound metabolism; protoporphyrin-IX biosynthesis; protoporphyrin-IX from protoporphyrinogen-IX: step 1/1.</text>
</comment>
<comment type="cofactor">
    <cofactor evidence="11">
        <name>FAD</name>
        <dbReference type="ChEBI" id="CHEBI:57692"/>
    </cofactor>
    <text evidence="11">Binds 1 FAD per subunit.</text>
</comment>
<organism evidence="13 14">
    <name type="scientific">Aspergillus brasiliensis</name>
    <dbReference type="NCBI Taxonomy" id="319629"/>
    <lineage>
        <taxon>Eukaryota</taxon>
        <taxon>Fungi</taxon>
        <taxon>Dikarya</taxon>
        <taxon>Ascomycota</taxon>
        <taxon>Pezizomycotina</taxon>
        <taxon>Eurotiomycetes</taxon>
        <taxon>Eurotiomycetidae</taxon>
        <taxon>Eurotiales</taxon>
        <taxon>Aspergillaceae</taxon>
        <taxon>Aspergillus</taxon>
        <taxon>Aspergillus subgen. Circumdati</taxon>
    </lineage>
</organism>
<dbReference type="Proteomes" id="UP001143548">
    <property type="component" value="Unassembled WGS sequence"/>
</dbReference>
<evidence type="ECO:0000256" key="6">
    <source>
        <dbReference type="ARBA" id="ARBA00022827"/>
    </source>
</evidence>
<keyword evidence="9 11" id="KW-0627">Porphyrin biosynthesis</keyword>
<evidence type="ECO:0000256" key="4">
    <source>
        <dbReference type="ARBA" id="ARBA00012867"/>
    </source>
</evidence>
<dbReference type="Pfam" id="PF01593">
    <property type="entry name" value="Amino_oxidase"/>
    <property type="match status" value="1"/>
</dbReference>
<evidence type="ECO:0000256" key="5">
    <source>
        <dbReference type="ARBA" id="ARBA00022630"/>
    </source>
</evidence>
<dbReference type="InterPro" id="IPR004572">
    <property type="entry name" value="Protoporphyrinogen_oxidase"/>
</dbReference>
<name>A0A9W5YPU3_9EURO</name>
<evidence type="ECO:0000256" key="11">
    <source>
        <dbReference type="RuleBase" id="RU367069"/>
    </source>
</evidence>
<dbReference type="PANTHER" id="PTHR42923:SF3">
    <property type="entry name" value="PROTOPORPHYRINOGEN OXIDASE"/>
    <property type="match status" value="1"/>
</dbReference>
<dbReference type="GO" id="GO:0005743">
    <property type="term" value="C:mitochondrial inner membrane"/>
    <property type="evidence" value="ECO:0007669"/>
    <property type="project" value="UniProtKB-SubCell"/>
</dbReference>
<evidence type="ECO:0000256" key="10">
    <source>
        <dbReference type="ARBA" id="ARBA00047554"/>
    </source>
</evidence>
<accession>A0A9W5YPU3</accession>
<evidence type="ECO:0000256" key="2">
    <source>
        <dbReference type="ARBA" id="ARBA00005073"/>
    </source>
</evidence>
<dbReference type="SUPFAM" id="SSF51905">
    <property type="entry name" value="FAD/NAD(P)-binding domain"/>
    <property type="match status" value="1"/>
</dbReference>
<dbReference type="InterPro" id="IPR036188">
    <property type="entry name" value="FAD/NAD-bd_sf"/>
</dbReference>
<proteinExistence type="inferred from homology"/>
<dbReference type="GO" id="GO:0004729">
    <property type="term" value="F:oxygen-dependent protoporphyrinogen oxidase activity"/>
    <property type="evidence" value="ECO:0007669"/>
    <property type="project" value="UniProtKB-UniRule"/>
</dbReference>
<dbReference type="EMBL" id="BROQ01000023">
    <property type="protein sequence ID" value="GKZ19857.1"/>
    <property type="molecule type" value="Genomic_DNA"/>
</dbReference>
<comment type="function">
    <text evidence="1 11">Catalyzes the 6-electron oxidation of protoporphyrinogen-IX to form protoporphyrin-IX.</text>
</comment>
<keyword evidence="8 11" id="KW-0350">Heme biosynthesis</keyword>
<dbReference type="PANTHER" id="PTHR42923">
    <property type="entry name" value="PROTOPORPHYRINOGEN OXIDASE"/>
    <property type="match status" value="1"/>
</dbReference>
<dbReference type="InterPro" id="IPR002937">
    <property type="entry name" value="Amino_oxidase"/>
</dbReference>
<dbReference type="SUPFAM" id="SSF54373">
    <property type="entry name" value="FAD-linked reductases, C-terminal domain"/>
    <property type="match status" value="1"/>
</dbReference>
<reference evidence="13" key="1">
    <citation type="submission" date="2022-07" db="EMBL/GenBank/DDBJ databases">
        <title>Taxonomy of Aspergillus series Nigri: significant species reduction supported by multi-species coalescent approaches.</title>
        <authorList>
            <person name="Bian C."/>
            <person name="Kusuya Y."/>
            <person name="Sklenar F."/>
            <person name="D'hooge E."/>
            <person name="Yaguchi T."/>
            <person name="Takahashi H."/>
            <person name="Hubka V."/>
        </authorList>
    </citation>
    <scope>NUCLEOTIDE SEQUENCE</scope>
    <source>
        <strain evidence="13">CBS 733.88</strain>
    </source>
</reference>
<comment type="similarity">
    <text evidence="3 11">Belongs to the protoporphyrinogen/coproporphyrinogen oxidase family. Protoporphyrinogen oxidase subfamily.</text>
</comment>
<sequence length="622" mass="68407">MRLPCASSRVFRQVRVPLALSRRGQRHALHTKQFDAAVIGGGITGLTAAYQLSRDPSCSKVTLYEKSSHLGGWLSSEQIPVPGGHVVFEYGPRTLRTSAPSCLPMMDLVSQDASSFTRSTHGESPMANNADSPLQIMQMDLLDDVLISDKKSPAAQNRYIYYPDHLVRLPFPPTEGLLKTAWTLLMEPLFETFVQSALFEKSKRAVSGDVFFHDESVADLVSRRLSPKMSENLASAVMAGIFAGDVNRLSAEMAIGYVRELEKRYGSIVDGMMAQRASETRAMPMDEFLALESLASNRDARYWKSLRAVVSDASVLTLRNGLGQLTDALAARLRSSSNVEVLSGTEVTSLSQNPDTRDLTIGFGKNESKTHNRVIATHAPSSLARQIGNTKVGVVPSDTIRDLAQNNYAVTVMVVNLYYEDPDLVPVQGFGYLLPSSVPFEENPERALGVIFGSQSSEGQDTAPGTKLTVMMGGHLWDGWRESDYPDPDSAIEMAQTLLHRHLGIKTAPSVARARLLRDAIPQYTVGHLSRMKELSQSVRDDFHKRLTLAGAWYGTVGIGVVDCIRQGYLASSYGVGSKKLGPGDGRRPWAKHDFHNWQLEGGIVTSPVRFDIVHITERQHY</sequence>
<protein>
    <recommendedName>
        <fullName evidence="4 11">Protoporphyrinogen oxidase</fullName>
        <ecNumber evidence="4 11">1.3.3.4</ecNumber>
    </recommendedName>
</protein>
<comment type="caution">
    <text evidence="13">The sequence shown here is derived from an EMBL/GenBank/DDBJ whole genome shotgun (WGS) entry which is preliminary data.</text>
</comment>
<dbReference type="NCBIfam" id="TIGR00562">
    <property type="entry name" value="proto_IX_ox"/>
    <property type="match status" value="1"/>
</dbReference>
<evidence type="ECO:0000256" key="9">
    <source>
        <dbReference type="ARBA" id="ARBA00023244"/>
    </source>
</evidence>
<dbReference type="EC" id="1.3.3.4" evidence="4 11"/>
<comment type="subcellular location">
    <subcellularLocation>
        <location evidence="11">Mitochondrion inner membrane</location>
    </subcellularLocation>
</comment>
<keyword evidence="7 11" id="KW-0560">Oxidoreductase</keyword>
<evidence type="ECO:0000259" key="12">
    <source>
        <dbReference type="Pfam" id="PF01593"/>
    </source>
</evidence>
<evidence type="ECO:0000256" key="8">
    <source>
        <dbReference type="ARBA" id="ARBA00023133"/>
    </source>
</evidence>
<dbReference type="GO" id="GO:0006782">
    <property type="term" value="P:protoporphyrinogen IX biosynthetic process"/>
    <property type="evidence" value="ECO:0007669"/>
    <property type="project" value="UniProtKB-UniRule"/>
</dbReference>